<organism evidence="1 2">
    <name type="scientific">Panicum miliaceum</name>
    <name type="common">Proso millet</name>
    <name type="synonym">Broomcorn millet</name>
    <dbReference type="NCBI Taxonomy" id="4540"/>
    <lineage>
        <taxon>Eukaryota</taxon>
        <taxon>Viridiplantae</taxon>
        <taxon>Streptophyta</taxon>
        <taxon>Embryophyta</taxon>
        <taxon>Tracheophyta</taxon>
        <taxon>Spermatophyta</taxon>
        <taxon>Magnoliopsida</taxon>
        <taxon>Liliopsida</taxon>
        <taxon>Poales</taxon>
        <taxon>Poaceae</taxon>
        <taxon>PACMAD clade</taxon>
        <taxon>Panicoideae</taxon>
        <taxon>Panicodae</taxon>
        <taxon>Paniceae</taxon>
        <taxon>Panicinae</taxon>
        <taxon>Panicum</taxon>
        <taxon>Panicum sect. Panicum</taxon>
    </lineage>
</organism>
<dbReference type="Pfam" id="PF06533">
    <property type="entry name" value="DUF1110"/>
    <property type="match status" value="1"/>
</dbReference>
<accession>A0A3L6PLL4</accession>
<evidence type="ECO:0000313" key="1">
    <source>
        <dbReference type="EMBL" id="RLM60734.1"/>
    </source>
</evidence>
<evidence type="ECO:0000313" key="2">
    <source>
        <dbReference type="Proteomes" id="UP000275267"/>
    </source>
</evidence>
<dbReference type="AlphaFoldDB" id="A0A3L6PLL4"/>
<comment type="caution">
    <text evidence="1">The sequence shown here is derived from an EMBL/GenBank/DDBJ whole genome shotgun (WGS) entry which is preliminary data.</text>
</comment>
<protein>
    <submittedName>
        <fullName evidence="1">Uncharacterized protein</fullName>
    </submittedName>
</protein>
<reference evidence="2" key="1">
    <citation type="journal article" date="2019" name="Nat. Commun.">
        <title>The genome of broomcorn millet.</title>
        <authorList>
            <person name="Zou C."/>
            <person name="Miki D."/>
            <person name="Li D."/>
            <person name="Tang Q."/>
            <person name="Xiao L."/>
            <person name="Rajput S."/>
            <person name="Deng P."/>
            <person name="Jia W."/>
            <person name="Huang R."/>
            <person name="Zhang M."/>
            <person name="Sun Y."/>
            <person name="Hu J."/>
            <person name="Fu X."/>
            <person name="Schnable P.S."/>
            <person name="Li F."/>
            <person name="Zhang H."/>
            <person name="Feng B."/>
            <person name="Zhu X."/>
            <person name="Liu R."/>
            <person name="Schnable J.C."/>
            <person name="Zhu J.-K."/>
            <person name="Zhang H."/>
        </authorList>
    </citation>
    <scope>NUCLEOTIDE SEQUENCE [LARGE SCALE GENOMIC DNA]</scope>
</reference>
<dbReference type="EMBL" id="PQIB02000016">
    <property type="protein sequence ID" value="RLM60734.1"/>
    <property type="molecule type" value="Genomic_DNA"/>
</dbReference>
<keyword evidence="2" id="KW-1185">Reference proteome</keyword>
<dbReference type="OrthoDB" id="10387406at2759"/>
<gene>
    <name evidence="1" type="ORF">C2845_PM14G06920</name>
</gene>
<proteinExistence type="predicted"/>
<dbReference type="Proteomes" id="UP000275267">
    <property type="component" value="Unassembled WGS sequence"/>
</dbReference>
<name>A0A3L6PLL4_PANMI</name>
<dbReference type="InterPro" id="IPR010535">
    <property type="entry name" value="DUF1110"/>
</dbReference>
<sequence length="54" mass="5827">MAQEAWKVLVQQRVKEAAGRCARALGPIAEVLGILGMPDLVADVPAWLAWVTRA</sequence>